<dbReference type="InterPro" id="IPR018303">
    <property type="entry name" value="ATPase_P-typ_P_site"/>
</dbReference>
<dbReference type="InterPro" id="IPR036163">
    <property type="entry name" value="HMA_dom_sf"/>
</dbReference>
<dbReference type="NCBIfam" id="TIGR01511">
    <property type="entry name" value="ATPase-IB1_Cu"/>
    <property type="match status" value="1"/>
</dbReference>
<dbReference type="InterPro" id="IPR023214">
    <property type="entry name" value="HAD_sf"/>
</dbReference>
<evidence type="ECO:0000256" key="13">
    <source>
        <dbReference type="ARBA" id="ARBA00023065"/>
    </source>
</evidence>
<evidence type="ECO:0000256" key="15">
    <source>
        <dbReference type="RuleBase" id="RU362081"/>
    </source>
</evidence>
<feature type="transmembrane region" description="Helical" evidence="15">
    <location>
        <begin position="108"/>
        <end position="128"/>
    </location>
</feature>
<dbReference type="RefSeq" id="WP_340328702.1">
    <property type="nucleotide sequence ID" value="NZ_JAZHOF010000002.1"/>
</dbReference>
<evidence type="ECO:0000256" key="2">
    <source>
        <dbReference type="ARBA" id="ARBA00006024"/>
    </source>
</evidence>
<dbReference type="InterPro" id="IPR008250">
    <property type="entry name" value="ATPase_P-typ_transduc_dom_A_sf"/>
</dbReference>
<dbReference type="GO" id="GO:0005886">
    <property type="term" value="C:plasma membrane"/>
    <property type="evidence" value="ECO:0007669"/>
    <property type="project" value="UniProtKB-SubCell"/>
</dbReference>
<dbReference type="Proteomes" id="UP001378188">
    <property type="component" value="Unassembled WGS sequence"/>
</dbReference>
<name>A0AAW9RL49_9HYPH</name>
<comment type="similarity">
    <text evidence="2 15">Belongs to the cation transport ATPase (P-type) (TC 3.A.3) family. Type IB subfamily.</text>
</comment>
<keyword evidence="3" id="KW-0813">Transport</keyword>
<dbReference type="GO" id="GO:0043682">
    <property type="term" value="F:P-type divalent copper transporter activity"/>
    <property type="evidence" value="ECO:0007669"/>
    <property type="project" value="TreeGrafter"/>
</dbReference>
<keyword evidence="12 15" id="KW-1133">Transmembrane helix</keyword>
<dbReference type="PANTHER" id="PTHR43520:SF5">
    <property type="entry name" value="CATION-TRANSPORTING P-TYPE ATPASE-RELATED"/>
    <property type="match status" value="1"/>
</dbReference>
<protein>
    <submittedName>
        <fullName evidence="17">Heavy metal translocating P-type ATPase</fullName>
    </submittedName>
</protein>
<organism evidence="17 18">
    <name type="scientific">Microbaculum marinum</name>
    <dbReference type="NCBI Taxonomy" id="1764581"/>
    <lineage>
        <taxon>Bacteria</taxon>
        <taxon>Pseudomonadati</taxon>
        <taxon>Pseudomonadota</taxon>
        <taxon>Alphaproteobacteria</taxon>
        <taxon>Hyphomicrobiales</taxon>
        <taxon>Tepidamorphaceae</taxon>
        <taxon>Microbaculum</taxon>
    </lineage>
</organism>
<dbReference type="PANTHER" id="PTHR43520">
    <property type="entry name" value="ATP7, ISOFORM B"/>
    <property type="match status" value="1"/>
</dbReference>
<dbReference type="SUPFAM" id="SSF81653">
    <property type="entry name" value="Calcium ATPase, transduction domain A"/>
    <property type="match status" value="1"/>
</dbReference>
<dbReference type="PROSITE" id="PS50846">
    <property type="entry name" value="HMA_2"/>
    <property type="match status" value="1"/>
</dbReference>
<dbReference type="InterPro" id="IPR036412">
    <property type="entry name" value="HAD-like_sf"/>
</dbReference>
<dbReference type="GO" id="GO:0016887">
    <property type="term" value="F:ATP hydrolysis activity"/>
    <property type="evidence" value="ECO:0007669"/>
    <property type="project" value="InterPro"/>
</dbReference>
<dbReference type="GO" id="GO:0055070">
    <property type="term" value="P:copper ion homeostasis"/>
    <property type="evidence" value="ECO:0007669"/>
    <property type="project" value="TreeGrafter"/>
</dbReference>
<evidence type="ECO:0000256" key="1">
    <source>
        <dbReference type="ARBA" id="ARBA00004651"/>
    </source>
</evidence>
<feature type="transmembrane region" description="Helical" evidence="15">
    <location>
        <begin position="382"/>
        <end position="406"/>
    </location>
</feature>
<evidence type="ECO:0000256" key="4">
    <source>
        <dbReference type="ARBA" id="ARBA00022475"/>
    </source>
</evidence>
<dbReference type="PRINTS" id="PR00941">
    <property type="entry name" value="CDATPASE"/>
</dbReference>
<dbReference type="InterPro" id="IPR027256">
    <property type="entry name" value="P-typ_ATPase_IB"/>
</dbReference>
<feature type="transmembrane region" description="Helical" evidence="15">
    <location>
        <begin position="680"/>
        <end position="697"/>
    </location>
</feature>
<dbReference type="Gene3D" id="3.40.1110.10">
    <property type="entry name" value="Calcium-transporting ATPase, cytoplasmic domain N"/>
    <property type="match status" value="1"/>
</dbReference>
<reference evidence="17 18" key="1">
    <citation type="submission" date="2024-02" db="EMBL/GenBank/DDBJ databases">
        <title>Genome analysis and characterization of Microbaculum marinisediminis sp. nov., isolated from marine sediment.</title>
        <authorList>
            <person name="Du Z.-J."/>
            <person name="Ye Y.-Q."/>
            <person name="Zhang Z.-R."/>
            <person name="Yuan S.-M."/>
            <person name="Zhang X.-Y."/>
        </authorList>
    </citation>
    <scope>NUCLEOTIDE SEQUENCE [LARGE SCALE GENOMIC DNA]</scope>
    <source>
        <strain evidence="17 18">SDUM1044001</strain>
    </source>
</reference>
<keyword evidence="5" id="KW-0597">Phosphoprotein</keyword>
<dbReference type="InterPro" id="IPR023299">
    <property type="entry name" value="ATPase_P-typ_cyto_dom_N"/>
</dbReference>
<feature type="transmembrane region" description="Helical" evidence="15">
    <location>
        <begin position="173"/>
        <end position="195"/>
    </location>
</feature>
<keyword evidence="10" id="KW-0460">Magnesium</keyword>
<keyword evidence="6 15" id="KW-0812">Transmembrane</keyword>
<evidence type="ECO:0000256" key="3">
    <source>
        <dbReference type="ARBA" id="ARBA00022448"/>
    </source>
</evidence>
<evidence type="ECO:0000256" key="7">
    <source>
        <dbReference type="ARBA" id="ARBA00022723"/>
    </source>
</evidence>
<dbReference type="InterPro" id="IPR006121">
    <property type="entry name" value="HMA_dom"/>
</dbReference>
<dbReference type="SUPFAM" id="SSF56784">
    <property type="entry name" value="HAD-like"/>
    <property type="match status" value="1"/>
</dbReference>
<evidence type="ECO:0000256" key="10">
    <source>
        <dbReference type="ARBA" id="ARBA00022842"/>
    </source>
</evidence>
<keyword evidence="7 15" id="KW-0479">Metal-binding</keyword>
<evidence type="ECO:0000256" key="11">
    <source>
        <dbReference type="ARBA" id="ARBA00022967"/>
    </source>
</evidence>
<keyword evidence="14 15" id="KW-0472">Membrane</keyword>
<evidence type="ECO:0000256" key="9">
    <source>
        <dbReference type="ARBA" id="ARBA00022840"/>
    </source>
</evidence>
<dbReference type="GO" id="GO:0005507">
    <property type="term" value="F:copper ion binding"/>
    <property type="evidence" value="ECO:0007669"/>
    <property type="project" value="TreeGrafter"/>
</dbReference>
<sequence length="737" mass="76943">MGFLDRDLGSFVTVVGDGIEHMDLAVEGVRCAGCMAKIERGLSGVPGVTRARLNFTDRRLAVEWHAGSLAPGDLVDRISELGYRAHPFDPGAAAGAEAADSRRLLKGMAVAGFAAMNIMLLSVSVWSGNVTDITPETRDLFHWISALIAIPAVAYAGRPFFSSAFQALRNRSVNMDVPITLGVLLAMGMSLAETFTGGRHAYFDAAVMLLFFLLVGRYLDMNMRRRTRAQAENLAALKGETAAKLLPDGAIRSVPVSAIDPGDRVLVAAGERLSVDGIIETGSTEIDQSLVTGETAYERVGPGDRVYAGTLNMTGALTVQVTAAAKGTLLDEVNTLLEVAQTARSSRLALADRTARFYAPLVHTAAALTFIGWLAAGADWHAALTAAIAVLIITCPCALGLAIPAVQVVASGLLFRAGVLLNAGDAIERFADADVVVFDKTGTLTCPERSVVAPRAVSGETLERAGRLALSSRHPLAAALVSHAGGKAPFHGAMEEPGRGVRVEVDDAELRLGSAAFCDVPADVAGAAETGTDSLVWYREGSGTPVAIAVTQALRPDARDVVAQLAERGLRTMILSGDRASAVDVAAEALGIADRRGGLKPADKIAVLEDLKASGHKVLMVGDGLNDAPALAAAHVSMSPITAVHLSQAAADAVFLGDRLAPVVAAIDISRRARRAMDQNLWFAALYNLCAVPVAVFGFVTPLIAALAMSSSSVIVTLNALRVRTEARRLGIGSGAD</sequence>
<keyword evidence="11" id="KW-1278">Translocase</keyword>
<evidence type="ECO:0000313" key="17">
    <source>
        <dbReference type="EMBL" id="MEJ8571013.1"/>
    </source>
</evidence>
<dbReference type="SUPFAM" id="SSF55008">
    <property type="entry name" value="HMA, heavy metal-associated domain"/>
    <property type="match status" value="1"/>
</dbReference>
<accession>A0AAW9RL49</accession>
<dbReference type="Gene3D" id="3.40.50.1000">
    <property type="entry name" value="HAD superfamily/HAD-like"/>
    <property type="match status" value="1"/>
</dbReference>
<dbReference type="InterPro" id="IPR059000">
    <property type="entry name" value="ATPase_P-type_domA"/>
</dbReference>
<keyword evidence="8 15" id="KW-0547">Nucleotide-binding</keyword>
<dbReference type="CDD" id="cd00371">
    <property type="entry name" value="HMA"/>
    <property type="match status" value="1"/>
</dbReference>
<dbReference type="PROSITE" id="PS00154">
    <property type="entry name" value="ATPASE_E1_E2"/>
    <property type="match status" value="1"/>
</dbReference>
<dbReference type="InterPro" id="IPR023298">
    <property type="entry name" value="ATPase_P-typ_TM_dom_sf"/>
</dbReference>
<dbReference type="Pfam" id="PF00702">
    <property type="entry name" value="Hydrolase"/>
    <property type="match status" value="1"/>
</dbReference>
<feature type="domain" description="HMA" evidence="16">
    <location>
        <begin position="20"/>
        <end position="86"/>
    </location>
</feature>
<gene>
    <name evidence="17" type="ORF">V3328_05990</name>
</gene>
<dbReference type="InterPro" id="IPR001757">
    <property type="entry name" value="P_typ_ATPase"/>
</dbReference>
<dbReference type="Pfam" id="PF00122">
    <property type="entry name" value="E1-E2_ATPase"/>
    <property type="match status" value="1"/>
</dbReference>
<dbReference type="Gene3D" id="2.70.150.10">
    <property type="entry name" value="Calcium-transporting ATPase, cytoplasmic transduction domain A"/>
    <property type="match status" value="1"/>
</dbReference>
<dbReference type="GO" id="GO:0005524">
    <property type="term" value="F:ATP binding"/>
    <property type="evidence" value="ECO:0007669"/>
    <property type="project" value="UniProtKB-UniRule"/>
</dbReference>
<evidence type="ECO:0000256" key="12">
    <source>
        <dbReference type="ARBA" id="ARBA00022989"/>
    </source>
</evidence>
<dbReference type="Gene3D" id="3.30.70.100">
    <property type="match status" value="1"/>
</dbReference>
<comment type="subcellular location">
    <subcellularLocation>
        <location evidence="1">Cell membrane</location>
        <topology evidence="1">Multi-pass membrane protein</topology>
    </subcellularLocation>
</comment>
<comment type="caution">
    <text evidence="17">The sequence shown here is derived from an EMBL/GenBank/DDBJ whole genome shotgun (WGS) entry which is preliminary data.</text>
</comment>
<evidence type="ECO:0000256" key="8">
    <source>
        <dbReference type="ARBA" id="ARBA00022741"/>
    </source>
</evidence>
<dbReference type="PRINTS" id="PR00119">
    <property type="entry name" value="CATATPASE"/>
</dbReference>
<feature type="transmembrane region" description="Helical" evidence="15">
    <location>
        <begin position="201"/>
        <end position="219"/>
    </location>
</feature>
<keyword evidence="9 15" id="KW-0067">ATP-binding</keyword>
<dbReference type="EMBL" id="JAZHOF010000002">
    <property type="protein sequence ID" value="MEJ8571013.1"/>
    <property type="molecule type" value="Genomic_DNA"/>
</dbReference>
<keyword evidence="4 15" id="KW-1003">Cell membrane</keyword>
<dbReference type="SUPFAM" id="SSF81665">
    <property type="entry name" value="Calcium ATPase, transmembrane domain M"/>
    <property type="match status" value="1"/>
</dbReference>
<evidence type="ECO:0000259" key="16">
    <source>
        <dbReference type="PROSITE" id="PS50846"/>
    </source>
</evidence>
<keyword evidence="13" id="KW-0406">Ion transport</keyword>
<evidence type="ECO:0000256" key="5">
    <source>
        <dbReference type="ARBA" id="ARBA00022553"/>
    </source>
</evidence>
<dbReference type="NCBIfam" id="TIGR01494">
    <property type="entry name" value="ATPase_P-type"/>
    <property type="match status" value="1"/>
</dbReference>
<keyword evidence="18" id="KW-1185">Reference proteome</keyword>
<dbReference type="Pfam" id="PF00403">
    <property type="entry name" value="HMA"/>
    <property type="match status" value="1"/>
</dbReference>
<feature type="transmembrane region" description="Helical" evidence="15">
    <location>
        <begin position="357"/>
        <end position="376"/>
    </location>
</feature>
<dbReference type="AlphaFoldDB" id="A0AAW9RL49"/>
<feature type="transmembrane region" description="Helical" evidence="15">
    <location>
        <begin position="140"/>
        <end position="161"/>
    </location>
</feature>
<dbReference type="NCBIfam" id="TIGR01525">
    <property type="entry name" value="ATPase-IB_hvy"/>
    <property type="match status" value="1"/>
</dbReference>
<proteinExistence type="inferred from homology"/>
<evidence type="ECO:0000256" key="14">
    <source>
        <dbReference type="ARBA" id="ARBA00023136"/>
    </source>
</evidence>
<evidence type="ECO:0000256" key="6">
    <source>
        <dbReference type="ARBA" id="ARBA00022692"/>
    </source>
</evidence>
<evidence type="ECO:0000313" key="18">
    <source>
        <dbReference type="Proteomes" id="UP001378188"/>
    </source>
</evidence>